<dbReference type="GO" id="GO:0043332">
    <property type="term" value="C:mating projection tip"/>
    <property type="evidence" value="ECO:0007669"/>
    <property type="project" value="TreeGrafter"/>
</dbReference>
<dbReference type="OrthoDB" id="446293at2759"/>
<dbReference type="STRING" id="1263082.A0A068SB71"/>
<dbReference type="Pfam" id="PF03114">
    <property type="entry name" value="BAR"/>
    <property type="match status" value="1"/>
</dbReference>
<dbReference type="InterPro" id="IPR004148">
    <property type="entry name" value="BAR_dom"/>
</dbReference>
<dbReference type="GO" id="GO:0015629">
    <property type="term" value="C:actin cytoskeleton"/>
    <property type="evidence" value="ECO:0007669"/>
    <property type="project" value="TreeGrafter"/>
</dbReference>
<dbReference type="Gene3D" id="1.20.1270.60">
    <property type="entry name" value="Arfaptin homology (AH) domain/BAR domain"/>
    <property type="match status" value="1"/>
</dbReference>
<dbReference type="InterPro" id="IPR046982">
    <property type="entry name" value="BIN3/RVS161-like"/>
</dbReference>
<dbReference type="PANTHER" id="PTHR47174">
    <property type="entry name" value="BRIDGING INTEGRATOR 3"/>
    <property type="match status" value="1"/>
</dbReference>
<comment type="caution">
    <text evidence="5">The sequence shown here is derived from an EMBL/GenBank/DDBJ whole genome shotgun (WGS) entry which is preliminary data.</text>
</comment>
<evidence type="ECO:0000256" key="2">
    <source>
        <dbReference type="ARBA" id="ARBA00022490"/>
    </source>
</evidence>
<dbReference type="GO" id="GO:0051666">
    <property type="term" value="P:actin cortical patch localization"/>
    <property type="evidence" value="ECO:0007669"/>
    <property type="project" value="InterPro"/>
</dbReference>
<keyword evidence="2" id="KW-0963">Cytoplasm</keyword>
<dbReference type="InterPro" id="IPR027267">
    <property type="entry name" value="AH/BAR_dom_sf"/>
</dbReference>
<dbReference type="GO" id="GO:0097320">
    <property type="term" value="P:plasma membrane tubulation"/>
    <property type="evidence" value="ECO:0007669"/>
    <property type="project" value="TreeGrafter"/>
</dbReference>
<keyword evidence="6" id="KW-1185">Reference proteome</keyword>
<feature type="domain" description="BAR" evidence="4">
    <location>
        <begin position="231"/>
        <end position="468"/>
    </location>
</feature>
<gene>
    <name evidence="5" type="ORF">LCOR_10325.1</name>
</gene>
<dbReference type="PANTHER" id="PTHR47174:SF3">
    <property type="entry name" value="BRIDGING INTEGRATOR 3"/>
    <property type="match status" value="1"/>
</dbReference>
<dbReference type="EMBL" id="CBTN010000071">
    <property type="protein sequence ID" value="CDH59514.1"/>
    <property type="molecule type" value="Genomic_DNA"/>
</dbReference>
<protein>
    <submittedName>
        <fullName evidence="5">Bar adaptor protein hob3</fullName>
    </submittedName>
</protein>
<comment type="subcellular location">
    <subcellularLocation>
        <location evidence="1">Cytoplasm</location>
        <location evidence="1">Cytoskeleton</location>
    </subcellularLocation>
</comment>
<evidence type="ECO:0000256" key="3">
    <source>
        <dbReference type="ARBA" id="ARBA00023212"/>
    </source>
</evidence>
<dbReference type="SMART" id="SM00721">
    <property type="entry name" value="BAR"/>
    <property type="match status" value="1"/>
</dbReference>
<dbReference type="GO" id="GO:0006897">
    <property type="term" value="P:endocytosis"/>
    <property type="evidence" value="ECO:0007669"/>
    <property type="project" value="InterPro"/>
</dbReference>
<sequence length="468" mass="53685">MTSLCHLVKGINSFYLGDHAKNFEQCLRQLLYSRELVKEEEHVSDYIMETSNRFQGIILWNALTLNKTCSWMTVHWDFLLWSLQHRLHQERFLKNIIQQFTHLKFPPLPSSSSHSQLLSPFKYNYTCERLSSASTHHVNPITALILLSLTERQVPWRVDPTTATPAFLDTARSLVHSSATTNPDTGCLGMADLRKQNHASNSQSQSLFRVAHEMSLISGLKKNLGRAGTSLMQRTGIVDRTVDEEFKIEYDQYKALEKKIIRLKKEAQYKMTTMRDISVAKRRIAETLSEFEQQSSSSTPEGIMTAYMSVLIWLDEEARLALDAEFRKTVLEPLERMCMYFPAVQEAVKHRQKLALDYDAQRAKVRKMIDKSSPVSDGGNHALPTMEEQAHHAREMYEELNLILVQDLARLVELRVPYLDPSFDALVKSESNYAQAGYDALQTLEVPEPEDVDVLLQEMRELSICGNL</sequence>
<evidence type="ECO:0000256" key="1">
    <source>
        <dbReference type="ARBA" id="ARBA00004245"/>
    </source>
</evidence>
<evidence type="ECO:0000259" key="4">
    <source>
        <dbReference type="PROSITE" id="PS51021"/>
    </source>
</evidence>
<proteinExistence type="predicted"/>
<keyword evidence="3" id="KW-0206">Cytoskeleton</keyword>
<organism evidence="5 6">
    <name type="scientific">Lichtheimia corymbifera JMRC:FSU:9682</name>
    <dbReference type="NCBI Taxonomy" id="1263082"/>
    <lineage>
        <taxon>Eukaryota</taxon>
        <taxon>Fungi</taxon>
        <taxon>Fungi incertae sedis</taxon>
        <taxon>Mucoromycota</taxon>
        <taxon>Mucoromycotina</taxon>
        <taxon>Mucoromycetes</taxon>
        <taxon>Mucorales</taxon>
        <taxon>Lichtheimiaceae</taxon>
        <taxon>Lichtheimia</taxon>
    </lineage>
</organism>
<dbReference type="SUPFAM" id="SSF103657">
    <property type="entry name" value="BAR/IMD domain-like"/>
    <property type="match status" value="1"/>
</dbReference>
<dbReference type="PROSITE" id="PS51021">
    <property type="entry name" value="BAR"/>
    <property type="match status" value="1"/>
</dbReference>
<reference evidence="5" key="1">
    <citation type="submission" date="2013-08" db="EMBL/GenBank/DDBJ databases">
        <title>Gene expansion shapes genome architecture in the human pathogen Lichtheimia corymbifera: an evolutionary genomics analysis in the ancient terrestrial Mucorales (Mucoromycotina).</title>
        <authorList>
            <person name="Schwartze V.U."/>
            <person name="Winter S."/>
            <person name="Shelest E."/>
            <person name="Marcet-Houben M."/>
            <person name="Horn F."/>
            <person name="Wehner S."/>
            <person name="Hoffmann K."/>
            <person name="Riege K."/>
            <person name="Sammeth M."/>
            <person name="Nowrousian M."/>
            <person name="Valiante V."/>
            <person name="Linde J."/>
            <person name="Jacobsen I.D."/>
            <person name="Marz M."/>
            <person name="Brakhage A.A."/>
            <person name="Gabaldon T."/>
            <person name="Bocker S."/>
            <person name="Voigt K."/>
        </authorList>
    </citation>
    <scope>NUCLEOTIDE SEQUENCE [LARGE SCALE GENOMIC DNA]</scope>
    <source>
        <strain evidence="5">FSU 9682</strain>
    </source>
</reference>
<evidence type="ECO:0000313" key="5">
    <source>
        <dbReference type="EMBL" id="CDH59514.1"/>
    </source>
</evidence>
<dbReference type="VEuPathDB" id="FungiDB:LCOR_10325.1"/>
<dbReference type="AlphaFoldDB" id="A0A068SB71"/>
<dbReference type="GO" id="GO:0008289">
    <property type="term" value="F:lipid binding"/>
    <property type="evidence" value="ECO:0007669"/>
    <property type="project" value="TreeGrafter"/>
</dbReference>
<dbReference type="Proteomes" id="UP000027586">
    <property type="component" value="Unassembled WGS sequence"/>
</dbReference>
<dbReference type="GO" id="GO:0031097">
    <property type="term" value="C:medial cortex"/>
    <property type="evidence" value="ECO:0007669"/>
    <property type="project" value="TreeGrafter"/>
</dbReference>
<accession>A0A068SB71</accession>
<dbReference type="GO" id="GO:1990528">
    <property type="term" value="C:Rvs161p-Rvs167p complex"/>
    <property type="evidence" value="ECO:0007669"/>
    <property type="project" value="TreeGrafter"/>
</dbReference>
<name>A0A068SB71_9FUNG</name>
<evidence type="ECO:0000313" key="6">
    <source>
        <dbReference type="Proteomes" id="UP000027586"/>
    </source>
</evidence>